<dbReference type="InterPro" id="IPR013149">
    <property type="entry name" value="ADH-like_C"/>
</dbReference>
<dbReference type="InterPro" id="IPR051397">
    <property type="entry name" value="Zn-ADH-like_protein"/>
</dbReference>
<dbReference type="PANTHER" id="PTHR43677">
    <property type="entry name" value="SHORT-CHAIN DEHYDROGENASE/REDUCTASE"/>
    <property type="match status" value="1"/>
</dbReference>
<dbReference type="PANTHER" id="PTHR43677:SF4">
    <property type="entry name" value="QUINONE OXIDOREDUCTASE-LIKE PROTEIN 2"/>
    <property type="match status" value="1"/>
</dbReference>
<accession>A0A4D7QAL1</accession>
<protein>
    <submittedName>
        <fullName evidence="2">NADPH:quinone oxidoreductase family protein</fullName>
    </submittedName>
</protein>
<dbReference type="InterPro" id="IPR036291">
    <property type="entry name" value="NAD(P)-bd_dom_sf"/>
</dbReference>
<dbReference type="SMART" id="SM00829">
    <property type="entry name" value="PKS_ER"/>
    <property type="match status" value="1"/>
</dbReference>
<reference evidence="2 3" key="1">
    <citation type="submission" date="2019-04" db="EMBL/GenBank/DDBJ databases">
        <title>Phreatobacter aquaticus sp. nov.</title>
        <authorList>
            <person name="Choi A."/>
            <person name="Baek K."/>
        </authorList>
    </citation>
    <scope>NUCLEOTIDE SEQUENCE [LARGE SCALE GENOMIC DNA]</scope>
    <source>
        <strain evidence="2 3">NMCR1094</strain>
    </source>
</reference>
<dbReference type="EMBL" id="CP039865">
    <property type="protein sequence ID" value="QCK85120.1"/>
    <property type="molecule type" value="Genomic_DNA"/>
</dbReference>
<dbReference type="Pfam" id="PF00107">
    <property type="entry name" value="ADH_zinc_N"/>
    <property type="match status" value="1"/>
</dbReference>
<evidence type="ECO:0000313" key="3">
    <source>
        <dbReference type="Proteomes" id="UP000298588"/>
    </source>
</evidence>
<dbReference type="CDD" id="cd08241">
    <property type="entry name" value="QOR1"/>
    <property type="match status" value="1"/>
</dbReference>
<dbReference type="InterPro" id="IPR013154">
    <property type="entry name" value="ADH-like_N"/>
</dbReference>
<keyword evidence="3" id="KW-1185">Reference proteome</keyword>
<dbReference type="Pfam" id="PF08240">
    <property type="entry name" value="ADH_N"/>
    <property type="match status" value="1"/>
</dbReference>
<dbReference type="InterPro" id="IPR011032">
    <property type="entry name" value="GroES-like_sf"/>
</dbReference>
<dbReference type="SUPFAM" id="SSF50129">
    <property type="entry name" value="GroES-like"/>
    <property type="match status" value="1"/>
</dbReference>
<dbReference type="Gene3D" id="3.40.50.720">
    <property type="entry name" value="NAD(P)-binding Rossmann-like Domain"/>
    <property type="match status" value="1"/>
</dbReference>
<gene>
    <name evidence="2" type="ORF">E8L99_04670</name>
</gene>
<dbReference type="AlphaFoldDB" id="A0A4D7QAL1"/>
<feature type="domain" description="Enoyl reductase (ER)" evidence="1">
    <location>
        <begin position="10"/>
        <end position="322"/>
    </location>
</feature>
<name>A0A4D7QAL1_9HYPH</name>
<dbReference type="SUPFAM" id="SSF51735">
    <property type="entry name" value="NAD(P)-binding Rossmann-fold domains"/>
    <property type="match status" value="1"/>
</dbReference>
<organism evidence="2 3">
    <name type="scientific">Phreatobacter aquaticus</name>
    <dbReference type="NCBI Taxonomy" id="2570229"/>
    <lineage>
        <taxon>Bacteria</taxon>
        <taxon>Pseudomonadati</taxon>
        <taxon>Pseudomonadota</taxon>
        <taxon>Alphaproteobacteria</taxon>
        <taxon>Hyphomicrobiales</taxon>
        <taxon>Phreatobacteraceae</taxon>
        <taxon>Phreatobacter</taxon>
    </lineage>
</organism>
<dbReference type="GO" id="GO:0016491">
    <property type="term" value="F:oxidoreductase activity"/>
    <property type="evidence" value="ECO:0007669"/>
    <property type="project" value="InterPro"/>
</dbReference>
<dbReference type="KEGG" id="paqt:E8L99_04670"/>
<dbReference type="Gene3D" id="3.90.180.10">
    <property type="entry name" value="Medium-chain alcohol dehydrogenases, catalytic domain"/>
    <property type="match status" value="1"/>
</dbReference>
<proteinExistence type="predicted"/>
<evidence type="ECO:0000259" key="1">
    <source>
        <dbReference type="SMART" id="SM00829"/>
    </source>
</evidence>
<dbReference type="RefSeq" id="WP_137098454.1">
    <property type="nucleotide sequence ID" value="NZ_CP039865.1"/>
</dbReference>
<dbReference type="InterPro" id="IPR020843">
    <property type="entry name" value="ER"/>
</dbReference>
<sequence>MKAVLCKTFGPPESLVIEEMPDPVAGPGEVVVAVTAVGLNFFDNLVIKNMYQIKPPMPFSPCSEFAGRVASLGEGVTRFKVGDRVAGNVPFGAARTHLVAKAAMLAPIPSALTDDQAAGLVITYGTTIHALKDRAKLQPGETLAVLGAAGGVGLAAIELGKAMGARVIACASSPEKLAFCKAHGADEVIDYSKEDLKERLRALTDGKGVDVVYDPVGDKYAEPAIRALAWEGRYLVIGFAGGEIPKIPLNLTLLKSSDIRGVFWGEYARRNPEANAANLAEVARLTAEGKLSLHVHATYPLERIADGLNELLTRKAQGKVILKP</sequence>
<evidence type="ECO:0000313" key="2">
    <source>
        <dbReference type="EMBL" id="QCK85120.1"/>
    </source>
</evidence>
<dbReference type="Proteomes" id="UP000298588">
    <property type="component" value="Chromosome"/>
</dbReference>
<dbReference type="OrthoDB" id="4190732at2"/>